<dbReference type="Pfam" id="PF01975">
    <property type="entry name" value="SurE"/>
    <property type="match status" value="1"/>
</dbReference>
<evidence type="ECO:0000313" key="10">
    <source>
        <dbReference type="Proteomes" id="UP000616724"/>
    </source>
</evidence>
<dbReference type="SUPFAM" id="SSF64167">
    <property type="entry name" value="SurE-like"/>
    <property type="match status" value="1"/>
</dbReference>
<dbReference type="EMBL" id="BOOH01000070">
    <property type="protein sequence ID" value="GIH81217.1"/>
    <property type="molecule type" value="Genomic_DNA"/>
</dbReference>
<gene>
    <name evidence="9" type="ORF">Plo01_76460</name>
</gene>
<proteinExistence type="inferred from homology"/>
<dbReference type="InterPro" id="IPR036523">
    <property type="entry name" value="SurE-like_sf"/>
</dbReference>
<name>A0A8J3RSY1_9ACTN</name>
<evidence type="ECO:0000259" key="8">
    <source>
        <dbReference type="Pfam" id="PF01975"/>
    </source>
</evidence>
<dbReference type="EC" id="3.1.3.5" evidence="3"/>
<comment type="caution">
    <text evidence="9">The sequence shown here is derived from an EMBL/GenBank/DDBJ whole genome shotgun (WGS) entry which is preliminary data.</text>
</comment>
<feature type="domain" description="Survival protein SurE-like phosphatase/nucleotidase" evidence="8">
    <location>
        <begin position="82"/>
        <end position="271"/>
    </location>
</feature>
<keyword evidence="4" id="KW-0479">Metal-binding</keyword>
<dbReference type="AlphaFoldDB" id="A0A8J3RSY1"/>
<dbReference type="InterPro" id="IPR002828">
    <property type="entry name" value="SurE-like_Pase/nucleotidase"/>
</dbReference>
<dbReference type="RefSeq" id="WP_203895618.1">
    <property type="nucleotide sequence ID" value="NZ_BOOH01000070.1"/>
</dbReference>
<feature type="compositionally biased region" description="Low complexity" evidence="6">
    <location>
        <begin position="45"/>
        <end position="73"/>
    </location>
</feature>
<evidence type="ECO:0000256" key="7">
    <source>
        <dbReference type="SAM" id="SignalP"/>
    </source>
</evidence>
<evidence type="ECO:0000256" key="4">
    <source>
        <dbReference type="ARBA" id="ARBA00022723"/>
    </source>
</evidence>
<keyword evidence="5" id="KW-0378">Hydrolase</keyword>
<dbReference type="PANTHER" id="PTHR30457">
    <property type="entry name" value="5'-NUCLEOTIDASE SURE"/>
    <property type="match status" value="1"/>
</dbReference>
<comment type="similarity">
    <text evidence="2">Belongs to the SurE nucleotidase family.</text>
</comment>
<dbReference type="Proteomes" id="UP000616724">
    <property type="component" value="Unassembled WGS sequence"/>
</dbReference>
<evidence type="ECO:0000256" key="1">
    <source>
        <dbReference type="ARBA" id="ARBA00000815"/>
    </source>
</evidence>
<feature type="signal peptide" evidence="7">
    <location>
        <begin position="1"/>
        <end position="31"/>
    </location>
</feature>
<protein>
    <recommendedName>
        <fullName evidence="3">5'-nucleotidase</fullName>
        <ecNumber evidence="3">3.1.3.5</ecNumber>
    </recommendedName>
</protein>
<feature type="region of interest" description="Disordered" evidence="6">
    <location>
        <begin position="28"/>
        <end position="75"/>
    </location>
</feature>
<feature type="chain" id="PRO_5035287163" description="5'-nucleotidase" evidence="7">
    <location>
        <begin position="32"/>
        <end position="344"/>
    </location>
</feature>
<comment type="catalytic activity">
    <reaction evidence="1">
        <text>a ribonucleoside 5'-phosphate + H2O = a ribonucleoside + phosphate</text>
        <dbReference type="Rhea" id="RHEA:12484"/>
        <dbReference type="ChEBI" id="CHEBI:15377"/>
        <dbReference type="ChEBI" id="CHEBI:18254"/>
        <dbReference type="ChEBI" id="CHEBI:43474"/>
        <dbReference type="ChEBI" id="CHEBI:58043"/>
        <dbReference type="EC" id="3.1.3.5"/>
    </reaction>
</comment>
<dbReference type="PANTHER" id="PTHR30457:SF0">
    <property type="entry name" value="PHOSPHATASE, PUTATIVE (AFU_ORTHOLOGUE AFUA_4G01070)-RELATED"/>
    <property type="match status" value="1"/>
</dbReference>
<keyword evidence="7" id="KW-0732">Signal</keyword>
<accession>A0A8J3RSY1</accession>
<dbReference type="GO" id="GO:0046872">
    <property type="term" value="F:metal ion binding"/>
    <property type="evidence" value="ECO:0007669"/>
    <property type="project" value="UniProtKB-KW"/>
</dbReference>
<evidence type="ECO:0000256" key="6">
    <source>
        <dbReference type="SAM" id="MobiDB-lite"/>
    </source>
</evidence>
<dbReference type="GO" id="GO:0008253">
    <property type="term" value="F:5'-nucleotidase activity"/>
    <property type="evidence" value="ECO:0007669"/>
    <property type="project" value="UniProtKB-EC"/>
</dbReference>
<dbReference type="Gene3D" id="3.40.1210.10">
    <property type="entry name" value="Survival protein SurE-like phosphatase/nucleotidase"/>
    <property type="match status" value="1"/>
</dbReference>
<evidence type="ECO:0000256" key="2">
    <source>
        <dbReference type="ARBA" id="ARBA00011062"/>
    </source>
</evidence>
<organism evidence="9 10">
    <name type="scientific">Planobispora longispora</name>
    <dbReference type="NCBI Taxonomy" id="28887"/>
    <lineage>
        <taxon>Bacteria</taxon>
        <taxon>Bacillati</taxon>
        <taxon>Actinomycetota</taxon>
        <taxon>Actinomycetes</taxon>
        <taxon>Streptosporangiales</taxon>
        <taxon>Streptosporangiaceae</taxon>
        <taxon>Planobispora</taxon>
    </lineage>
</organism>
<reference evidence="9 10" key="1">
    <citation type="submission" date="2021-01" db="EMBL/GenBank/DDBJ databases">
        <title>Whole genome shotgun sequence of Planobispora longispora NBRC 13918.</title>
        <authorList>
            <person name="Komaki H."/>
            <person name="Tamura T."/>
        </authorList>
    </citation>
    <scope>NUCLEOTIDE SEQUENCE [LARGE SCALE GENOMIC DNA]</scope>
    <source>
        <strain evidence="9 10">NBRC 13918</strain>
    </source>
</reference>
<dbReference type="InterPro" id="IPR030048">
    <property type="entry name" value="SurE"/>
</dbReference>
<evidence type="ECO:0000256" key="3">
    <source>
        <dbReference type="ARBA" id="ARBA00012643"/>
    </source>
</evidence>
<evidence type="ECO:0000256" key="5">
    <source>
        <dbReference type="ARBA" id="ARBA00022801"/>
    </source>
</evidence>
<keyword evidence="10" id="KW-1185">Reference proteome</keyword>
<evidence type="ECO:0000313" key="9">
    <source>
        <dbReference type="EMBL" id="GIH81217.1"/>
    </source>
</evidence>
<sequence>MATLRNFTRVLTPLMPLVLAGSLGSAVPAAAQSPSPAAPVPPVTASPVTASPVTASPSSGDPHSAGAASPASRSRTREPLRILLTNDDGYAFPFIQALRQALIAAGHEVTVVAPLTDSSGTGTAVNTRFGTTITARQESAGVWSVAGSPGDAVSFALQRVYGDAPPDLVVSGPNAGQNIAAVTNHSGTVGAAVMAIEKGVPAIAFSTAVDVTTSPPSFPSLRQSIAFAVKMIDRLRATAHDGELLPARTALNVNYPTEPAGRVSFARLGTSSFVSTAYAPAPDVCADCFRVLPVLSTAPDPVRDSDHNLLTAGHVTVTPLDGSWEALDPAVTARLKLRLRSLTP</sequence>